<evidence type="ECO:0000256" key="1">
    <source>
        <dbReference type="ARBA" id="ARBA00005005"/>
    </source>
</evidence>
<dbReference type="SUPFAM" id="SSF48179">
    <property type="entry name" value="6-phosphogluconate dehydrogenase C-terminal domain-like"/>
    <property type="match status" value="2"/>
</dbReference>
<protein>
    <submittedName>
        <fullName evidence="10">3-hydroxyacyl-CoA dehydrogenase</fullName>
    </submittedName>
</protein>
<evidence type="ECO:0000259" key="9">
    <source>
        <dbReference type="Pfam" id="PF02737"/>
    </source>
</evidence>
<dbReference type="GO" id="GO:0070403">
    <property type="term" value="F:NAD+ binding"/>
    <property type="evidence" value="ECO:0007669"/>
    <property type="project" value="InterPro"/>
</dbReference>
<keyword evidence="2" id="KW-0276">Fatty acid metabolism</keyword>
<dbReference type="GO" id="GO:0006635">
    <property type="term" value="P:fatty acid beta-oxidation"/>
    <property type="evidence" value="ECO:0007669"/>
    <property type="project" value="UniProtKB-UniPathway"/>
</dbReference>
<keyword evidence="6" id="KW-0443">Lipid metabolism</keyword>
<accession>A0A318JPP2</accession>
<dbReference type="Gene3D" id="3.40.50.720">
    <property type="entry name" value="NAD(P)-binding Rossmann-like Domain"/>
    <property type="match status" value="1"/>
</dbReference>
<dbReference type="GO" id="GO:0003857">
    <property type="term" value="F:(3S)-3-hydroxyacyl-CoA dehydrogenase (NAD+) activity"/>
    <property type="evidence" value="ECO:0007669"/>
    <property type="project" value="UniProtKB-EC"/>
</dbReference>
<keyword evidence="11" id="KW-1185">Reference proteome</keyword>
<dbReference type="InterPro" id="IPR029045">
    <property type="entry name" value="ClpP/crotonase-like_dom_sf"/>
</dbReference>
<evidence type="ECO:0000256" key="4">
    <source>
        <dbReference type="ARBA" id="ARBA00023002"/>
    </source>
</evidence>
<dbReference type="PANTHER" id="PTHR48075:SF7">
    <property type="entry name" value="3-HYDROXYACYL-COA DEHYDROGENASE-RELATED"/>
    <property type="match status" value="1"/>
</dbReference>
<evidence type="ECO:0000313" key="11">
    <source>
        <dbReference type="Proteomes" id="UP000248395"/>
    </source>
</evidence>
<dbReference type="Proteomes" id="UP000248395">
    <property type="component" value="Unassembled WGS sequence"/>
</dbReference>
<evidence type="ECO:0000259" key="8">
    <source>
        <dbReference type="Pfam" id="PF00725"/>
    </source>
</evidence>
<dbReference type="Pfam" id="PF00725">
    <property type="entry name" value="3HCDH"/>
    <property type="match status" value="1"/>
</dbReference>
<reference evidence="10 11" key="1">
    <citation type="submission" date="2018-05" db="EMBL/GenBank/DDBJ databases">
        <title>Genomic Encyclopedia of Type Strains, Phase IV (KMG-IV): sequencing the most valuable type-strain genomes for metagenomic binning, comparative biology and taxonomic classification.</title>
        <authorList>
            <person name="Goeker M."/>
        </authorList>
    </citation>
    <scope>NUCLEOTIDE SEQUENCE [LARGE SCALE GENOMIC DNA]</scope>
    <source>
        <strain evidence="10 11">DSM 25134</strain>
    </source>
</reference>
<comment type="pathway">
    <text evidence="1">Lipid metabolism; fatty acid beta-oxidation.</text>
</comment>
<dbReference type="Pfam" id="PF00378">
    <property type="entry name" value="ECH_1"/>
    <property type="match status" value="1"/>
</dbReference>
<evidence type="ECO:0000256" key="3">
    <source>
        <dbReference type="ARBA" id="ARBA00022963"/>
    </source>
</evidence>
<evidence type="ECO:0000313" key="10">
    <source>
        <dbReference type="EMBL" id="PXX50545.1"/>
    </source>
</evidence>
<dbReference type="InterPro" id="IPR001753">
    <property type="entry name" value="Enoyl-CoA_hydra/iso"/>
</dbReference>
<keyword evidence="5" id="KW-0520">NAD</keyword>
<dbReference type="UniPathway" id="UPA00659"/>
<feature type="domain" description="3-hydroxyacyl-CoA dehydrogenase C-terminal" evidence="8">
    <location>
        <begin position="207"/>
        <end position="306"/>
    </location>
</feature>
<evidence type="ECO:0000256" key="7">
    <source>
        <dbReference type="ARBA" id="ARBA00049556"/>
    </source>
</evidence>
<dbReference type="SUPFAM" id="SSF52096">
    <property type="entry name" value="ClpP/crotonase"/>
    <property type="match status" value="1"/>
</dbReference>
<proteinExistence type="predicted"/>
<dbReference type="Gene3D" id="1.10.1040.50">
    <property type="match status" value="1"/>
</dbReference>
<evidence type="ECO:0000256" key="2">
    <source>
        <dbReference type="ARBA" id="ARBA00022832"/>
    </source>
</evidence>
<feature type="domain" description="3-hydroxyacyl-CoA dehydrogenase NAD binding" evidence="9">
    <location>
        <begin position="21"/>
        <end position="204"/>
    </location>
</feature>
<evidence type="ECO:0000256" key="5">
    <source>
        <dbReference type="ARBA" id="ARBA00023027"/>
    </source>
</evidence>
<name>A0A318JPP2_9NEIS</name>
<dbReference type="Gene3D" id="3.90.226.10">
    <property type="entry name" value="2-enoyl-CoA Hydratase, Chain A, domain 1"/>
    <property type="match status" value="1"/>
</dbReference>
<dbReference type="AlphaFoldDB" id="A0A318JPP2"/>
<gene>
    <name evidence="10" type="ORF">DFR38_102202</name>
</gene>
<dbReference type="EMBL" id="QJKC01000002">
    <property type="protein sequence ID" value="PXX50545.1"/>
    <property type="molecule type" value="Genomic_DNA"/>
</dbReference>
<sequence>MIDEFQHNEETMSQTKFNVRKVAVLGAGVMGAQIAAHLVNAKVPTILFDLPAKEGNKNGIVLKALDGLKKLKPSPLSNKDAVGYIEPANYEDHLHLLKDCDIVIEAIAERMDWKADLYHKVAPHLGEHTIFATNTSGLSINKLAESCPDSVRPRFCGVHFFNPPRYMHLVEIIPCVTSDAGILDNLERFLVTTLGKGVVRAKDTPNFVANRIGVFSMLATIANAEKFGIRFDIVDDLTGPRLGRPKSATFRTADVVGLDTFSHVVKTMDDTLPGDPWHGLFKSPEWLQKLIAAGALGAKSKVGIYKKDGKKMFVFDAASGEYVGAGQKGDDAVKDILKIADPAEKFRQLRASEHPQAQFLWACFRDVFHYISYHLADIANCARDVDFAIRWGFGWSVGPFETWQAAGWQQLAQWIDEDIKAGKTLSAAALPDWALQADRAGVHFANGSYNAAGQTLIGRSTLDVYQRQLAPARVLGEAVAPLGETVFENDGVRAFTTGDDILVVSFKSKAHAIGPEVIDGLNKSLDIAEDRFKGLVIWQTEEPFSVGADLQSMLPAFMTGDWAAIDATVRRFQDTSMRLRYSQVPTVAATQGYVFGGGCEFAMHCDKTVAALESYVGLVEVGVGLLPGGGGCKEFALRAAQEAKGDVLAALKDYFMAVATAKVATSGQEAQEIGFFRKGDPVVFNAYELLYVAKQQALAMAESGYRPPLKVKGFPVAGRSGAASIKGSLINMLEGHFISQHDFFIASQIADVMTGGDVEAGTLVNEQWILDLERKAFMTLLQNSKTQDRIANMLTTGKPLRN</sequence>
<dbReference type="SUPFAM" id="SSF51735">
    <property type="entry name" value="NAD(P)-binding Rossmann-fold domains"/>
    <property type="match status" value="1"/>
</dbReference>
<dbReference type="CDD" id="cd06558">
    <property type="entry name" value="crotonase-like"/>
    <property type="match status" value="1"/>
</dbReference>
<comment type="catalytic activity">
    <reaction evidence="7">
        <text>a (3S)-3-hydroxyacyl-CoA + NAD(+) = a 3-oxoacyl-CoA + NADH + H(+)</text>
        <dbReference type="Rhea" id="RHEA:22432"/>
        <dbReference type="ChEBI" id="CHEBI:15378"/>
        <dbReference type="ChEBI" id="CHEBI:57318"/>
        <dbReference type="ChEBI" id="CHEBI:57540"/>
        <dbReference type="ChEBI" id="CHEBI:57945"/>
        <dbReference type="ChEBI" id="CHEBI:90726"/>
        <dbReference type="EC" id="1.1.1.35"/>
    </reaction>
</comment>
<keyword evidence="3" id="KW-0442">Lipid degradation</keyword>
<organism evidence="10 11">
    <name type="scientific">Aquitalea magnusonii</name>
    <dbReference type="NCBI Taxonomy" id="332411"/>
    <lineage>
        <taxon>Bacteria</taxon>
        <taxon>Pseudomonadati</taxon>
        <taxon>Pseudomonadota</taxon>
        <taxon>Betaproteobacteria</taxon>
        <taxon>Neisseriales</taxon>
        <taxon>Chromobacteriaceae</taxon>
        <taxon>Aquitalea</taxon>
    </lineage>
</organism>
<dbReference type="InterPro" id="IPR006176">
    <property type="entry name" value="3-OHacyl-CoA_DH_NAD-bd"/>
</dbReference>
<dbReference type="InterPro" id="IPR008927">
    <property type="entry name" value="6-PGluconate_DH-like_C_sf"/>
</dbReference>
<comment type="caution">
    <text evidence="10">The sequence shown here is derived from an EMBL/GenBank/DDBJ whole genome shotgun (WGS) entry which is preliminary data.</text>
</comment>
<dbReference type="InterPro" id="IPR006108">
    <property type="entry name" value="3HC_DH_C"/>
</dbReference>
<dbReference type="PANTHER" id="PTHR48075">
    <property type="entry name" value="3-HYDROXYACYL-COA DEHYDROGENASE FAMILY PROTEIN"/>
    <property type="match status" value="1"/>
</dbReference>
<keyword evidence="4" id="KW-0560">Oxidoreductase</keyword>
<dbReference type="Pfam" id="PF02737">
    <property type="entry name" value="3HCDH_N"/>
    <property type="match status" value="1"/>
</dbReference>
<dbReference type="InterPro" id="IPR036291">
    <property type="entry name" value="NAD(P)-bd_dom_sf"/>
</dbReference>
<evidence type="ECO:0000256" key="6">
    <source>
        <dbReference type="ARBA" id="ARBA00023098"/>
    </source>
</evidence>